<dbReference type="CDD" id="cd07043">
    <property type="entry name" value="STAS_anti-anti-sigma_factors"/>
    <property type="match status" value="1"/>
</dbReference>
<dbReference type="RefSeq" id="WP_394303067.1">
    <property type="nucleotide sequence ID" value="NZ_JBHMQT010000047.1"/>
</dbReference>
<dbReference type="SUPFAM" id="SSF52091">
    <property type="entry name" value="SpoIIaa-like"/>
    <property type="match status" value="1"/>
</dbReference>
<evidence type="ECO:0000313" key="5">
    <source>
        <dbReference type="Proteomes" id="UP001589870"/>
    </source>
</evidence>
<gene>
    <name evidence="4" type="ORF">ACFHYQ_22240</name>
</gene>
<reference evidence="4 5" key="1">
    <citation type="submission" date="2024-09" db="EMBL/GenBank/DDBJ databases">
        <authorList>
            <person name="Sun Q."/>
            <person name="Mori K."/>
        </authorList>
    </citation>
    <scope>NUCLEOTIDE SEQUENCE [LARGE SCALE GENOMIC DNA]</scope>
    <source>
        <strain evidence="4 5">TBRC 1851</strain>
    </source>
</reference>
<evidence type="ECO:0000259" key="3">
    <source>
        <dbReference type="PROSITE" id="PS50801"/>
    </source>
</evidence>
<dbReference type="InterPro" id="IPR003658">
    <property type="entry name" value="Anti-sigma_ant"/>
</dbReference>
<dbReference type="Pfam" id="PF01740">
    <property type="entry name" value="STAS"/>
    <property type="match status" value="1"/>
</dbReference>
<proteinExistence type="inferred from homology"/>
<dbReference type="PROSITE" id="PS50801">
    <property type="entry name" value="STAS"/>
    <property type="match status" value="1"/>
</dbReference>
<feature type="domain" description="STAS" evidence="3">
    <location>
        <begin position="11"/>
        <end position="120"/>
    </location>
</feature>
<protein>
    <recommendedName>
        <fullName evidence="2">Anti-sigma factor antagonist</fullName>
    </recommendedName>
</protein>
<comment type="similarity">
    <text evidence="1 2">Belongs to the anti-sigma-factor antagonist family.</text>
</comment>
<organism evidence="4 5">
    <name type="scientific">Sphaerimonospora cavernae</name>
    <dbReference type="NCBI Taxonomy" id="1740611"/>
    <lineage>
        <taxon>Bacteria</taxon>
        <taxon>Bacillati</taxon>
        <taxon>Actinomycetota</taxon>
        <taxon>Actinomycetes</taxon>
        <taxon>Streptosporangiales</taxon>
        <taxon>Streptosporangiaceae</taxon>
        <taxon>Sphaerimonospora</taxon>
    </lineage>
</organism>
<evidence type="ECO:0000313" key="4">
    <source>
        <dbReference type="EMBL" id="MFC0865017.1"/>
    </source>
</evidence>
<sequence>MPDPHISTAKTKFAAERDGDIGVLTIQGTLDYTTHNLVAEFFDRAFAEYGPSLVVDLLDIDFLDSRATGLLIACWKRAVDEGGRLSVVALERGATRVLWIAGLTAHIPVFSTRGEALASARPPDDV</sequence>
<comment type="caution">
    <text evidence="4">The sequence shown here is derived from an EMBL/GenBank/DDBJ whole genome shotgun (WGS) entry which is preliminary data.</text>
</comment>
<name>A0ABV6UA27_9ACTN</name>
<dbReference type="PANTHER" id="PTHR33495:SF2">
    <property type="entry name" value="ANTI-SIGMA FACTOR ANTAGONIST TM_1081-RELATED"/>
    <property type="match status" value="1"/>
</dbReference>
<dbReference type="InterPro" id="IPR002645">
    <property type="entry name" value="STAS_dom"/>
</dbReference>
<accession>A0ABV6UA27</accession>
<dbReference type="PANTHER" id="PTHR33495">
    <property type="entry name" value="ANTI-SIGMA FACTOR ANTAGONIST TM_1081-RELATED-RELATED"/>
    <property type="match status" value="1"/>
</dbReference>
<dbReference type="Gene3D" id="3.30.750.24">
    <property type="entry name" value="STAS domain"/>
    <property type="match status" value="1"/>
</dbReference>
<dbReference type="InterPro" id="IPR036513">
    <property type="entry name" value="STAS_dom_sf"/>
</dbReference>
<evidence type="ECO:0000256" key="1">
    <source>
        <dbReference type="ARBA" id="ARBA00009013"/>
    </source>
</evidence>
<keyword evidence="5" id="KW-1185">Reference proteome</keyword>
<dbReference type="EMBL" id="JBHMQT010000047">
    <property type="protein sequence ID" value="MFC0865017.1"/>
    <property type="molecule type" value="Genomic_DNA"/>
</dbReference>
<dbReference type="Proteomes" id="UP001589870">
    <property type="component" value="Unassembled WGS sequence"/>
</dbReference>
<dbReference type="NCBIfam" id="TIGR00377">
    <property type="entry name" value="ant_ant_sig"/>
    <property type="match status" value="1"/>
</dbReference>
<evidence type="ECO:0000256" key="2">
    <source>
        <dbReference type="RuleBase" id="RU003749"/>
    </source>
</evidence>